<organism evidence="4 5">
    <name type="scientific">Effrenium voratum</name>
    <dbReference type="NCBI Taxonomy" id="2562239"/>
    <lineage>
        <taxon>Eukaryota</taxon>
        <taxon>Sar</taxon>
        <taxon>Alveolata</taxon>
        <taxon>Dinophyceae</taxon>
        <taxon>Suessiales</taxon>
        <taxon>Symbiodiniaceae</taxon>
        <taxon>Effrenium</taxon>
    </lineage>
</organism>
<evidence type="ECO:0000256" key="1">
    <source>
        <dbReference type="PROSITE-ProRule" id="PRU00176"/>
    </source>
</evidence>
<dbReference type="Gene3D" id="2.130.10.10">
    <property type="entry name" value="YVTN repeat-like/Quinoprotein amine dehydrogenase"/>
    <property type="match status" value="1"/>
</dbReference>
<sequence>MARIPDVNHMHSVKIDNITCNQDEVIGVKEELREKFSKFGEIGDVYIPRDRNFAFVRFFEKRDAQDAVDAMDGKDIMGQEVSVSLSMQAKKPPEEQQSWAIDQTIDRAALPVQISAKPKVSLAHAGTPPAQKEPEPRILRPAANGSFAEAKWEGTCSLSCLEGGELVTGAKSGVSVFARSSGLSLMAEADCEATCVEGLGTQTVAAGDRAGRVRVWHLRRNKLQEVRSVQAHFAAVRALSSGGDILLTASEDGTVKQLDVLANFVPGDFFETGVPATSVMARGKNVLVGCQDGVVWELSRRLRQPVVLRRLELGAPVRLLDADPEAPGARVLAAGSGRLAVWLDMPKSVAPQDVQPPAFVGERGLTEEAALLLPGKAEDLLLIPCGARASHHAWSHELASAKACCCLVRSGPTFFFVADVSRKTGELCELFGLSEDARDEALAGGASAPQEGPTGSLLCEENGSAAGPRRALRRANTFSDPTQAPQPWQVAKLI</sequence>
<dbReference type="InterPro" id="IPR000504">
    <property type="entry name" value="RRM_dom"/>
</dbReference>
<dbReference type="GO" id="GO:0003723">
    <property type="term" value="F:RNA binding"/>
    <property type="evidence" value="ECO:0007669"/>
    <property type="project" value="UniProtKB-UniRule"/>
</dbReference>
<dbReference type="Pfam" id="PF00076">
    <property type="entry name" value="RRM_1"/>
    <property type="match status" value="1"/>
</dbReference>
<dbReference type="InterPro" id="IPR015943">
    <property type="entry name" value="WD40/YVTN_repeat-like_dom_sf"/>
</dbReference>
<dbReference type="InterPro" id="IPR035979">
    <property type="entry name" value="RBD_domain_sf"/>
</dbReference>
<dbReference type="EMBL" id="CAUJNA010003528">
    <property type="protein sequence ID" value="CAJ1404181.1"/>
    <property type="molecule type" value="Genomic_DNA"/>
</dbReference>
<accession>A0AA36NHS8</accession>
<evidence type="ECO:0000259" key="3">
    <source>
        <dbReference type="PROSITE" id="PS50102"/>
    </source>
</evidence>
<dbReference type="Proteomes" id="UP001178507">
    <property type="component" value="Unassembled WGS sequence"/>
</dbReference>
<name>A0AA36NHS8_9DINO</name>
<dbReference type="CDD" id="cd12311">
    <property type="entry name" value="RRM_SRSF2_SRSF8"/>
    <property type="match status" value="1"/>
</dbReference>
<reference evidence="4" key="1">
    <citation type="submission" date="2023-08" db="EMBL/GenBank/DDBJ databases">
        <authorList>
            <person name="Chen Y."/>
            <person name="Shah S."/>
            <person name="Dougan E. K."/>
            <person name="Thang M."/>
            <person name="Chan C."/>
        </authorList>
    </citation>
    <scope>NUCLEOTIDE SEQUENCE</scope>
</reference>
<dbReference type="AlphaFoldDB" id="A0AA36NHS8"/>
<dbReference type="SUPFAM" id="SSF50978">
    <property type="entry name" value="WD40 repeat-like"/>
    <property type="match status" value="1"/>
</dbReference>
<proteinExistence type="predicted"/>
<dbReference type="SUPFAM" id="SSF54928">
    <property type="entry name" value="RNA-binding domain, RBD"/>
    <property type="match status" value="1"/>
</dbReference>
<dbReference type="PROSITE" id="PS50102">
    <property type="entry name" value="RRM"/>
    <property type="match status" value="1"/>
</dbReference>
<evidence type="ECO:0000256" key="2">
    <source>
        <dbReference type="SAM" id="MobiDB-lite"/>
    </source>
</evidence>
<gene>
    <name evidence="4" type="ORF">EVOR1521_LOCUS26690</name>
</gene>
<dbReference type="InterPro" id="IPR050907">
    <property type="entry name" value="SRSF"/>
</dbReference>
<comment type="caution">
    <text evidence="4">The sequence shown here is derived from an EMBL/GenBank/DDBJ whole genome shotgun (WGS) entry which is preliminary data.</text>
</comment>
<keyword evidence="5" id="KW-1185">Reference proteome</keyword>
<feature type="region of interest" description="Disordered" evidence="2">
    <location>
        <begin position="441"/>
        <end position="469"/>
    </location>
</feature>
<evidence type="ECO:0000313" key="4">
    <source>
        <dbReference type="EMBL" id="CAJ1404181.1"/>
    </source>
</evidence>
<dbReference type="SMART" id="SM00360">
    <property type="entry name" value="RRM"/>
    <property type="match status" value="1"/>
</dbReference>
<dbReference type="Gene3D" id="3.30.70.330">
    <property type="match status" value="1"/>
</dbReference>
<evidence type="ECO:0000313" key="5">
    <source>
        <dbReference type="Proteomes" id="UP001178507"/>
    </source>
</evidence>
<keyword evidence="1" id="KW-0694">RNA-binding</keyword>
<protein>
    <recommendedName>
        <fullName evidence="3">RRM domain-containing protein</fullName>
    </recommendedName>
</protein>
<dbReference type="InterPro" id="IPR012677">
    <property type="entry name" value="Nucleotide-bd_a/b_plait_sf"/>
</dbReference>
<feature type="domain" description="RRM" evidence="3">
    <location>
        <begin position="11"/>
        <end position="88"/>
    </location>
</feature>
<dbReference type="InterPro" id="IPR036322">
    <property type="entry name" value="WD40_repeat_dom_sf"/>
</dbReference>
<dbReference type="PANTHER" id="PTHR23147">
    <property type="entry name" value="SERINE/ARGININE RICH SPLICING FACTOR"/>
    <property type="match status" value="1"/>
</dbReference>